<organism evidence="6 7">
    <name type="scientific">Escallonia rubra</name>
    <dbReference type="NCBI Taxonomy" id="112253"/>
    <lineage>
        <taxon>Eukaryota</taxon>
        <taxon>Viridiplantae</taxon>
        <taxon>Streptophyta</taxon>
        <taxon>Embryophyta</taxon>
        <taxon>Tracheophyta</taxon>
        <taxon>Spermatophyta</taxon>
        <taxon>Magnoliopsida</taxon>
        <taxon>eudicotyledons</taxon>
        <taxon>Gunneridae</taxon>
        <taxon>Pentapetalae</taxon>
        <taxon>asterids</taxon>
        <taxon>campanulids</taxon>
        <taxon>Escalloniales</taxon>
        <taxon>Escalloniaceae</taxon>
        <taxon>Escallonia</taxon>
    </lineage>
</organism>
<dbReference type="InterPro" id="IPR052421">
    <property type="entry name" value="PCW_Enzyme_Inhibitor"/>
</dbReference>
<dbReference type="PANTHER" id="PTHR36710">
    <property type="entry name" value="PECTINESTERASE INHIBITOR-LIKE"/>
    <property type="match status" value="1"/>
</dbReference>
<dbReference type="EMBL" id="JAVXUO010000395">
    <property type="protein sequence ID" value="KAK2992596.1"/>
    <property type="molecule type" value="Genomic_DNA"/>
</dbReference>
<keyword evidence="7" id="KW-1185">Reference proteome</keyword>
<sequence>MLNLSSGESSVQFSATSMIIDKQLPFSVKPSSSHVVMLQKFINLAITKTHYTADEIRRSSSIRQPDCTAVSKPWCALIDSPKFIKMHLNRSKTSSILALIFEGRGTLYSVQYDSLQNATELDTRFENSNIVDVYVNPFAGVGKDLVGSGKLLEGGGGDAELGELVRVALEGKPAVGGVDLVGGAVAATGSDKLLEGGGGDTELGELVRGGAGGQAGGRRSGSRRRCSRRQAPAPCIGTASPATPCYTAFRVNEYRMNGWIMYNLLVAQHHQKHHHHHHHKSIITGKLKKTCEGTRKPNMCLKLLNFDNFPATADLPDIIEISIDLAHLRGKKIHHSFTSLARITNDHQVKKHYLSCSKNYESAVRDIKHAKKHLHWGYYQRIIDEAIEASNKVSDCEDHVSGSLVEPSTTFSKKNQEFGFLCNVISVTTEQFAHKISLLT</sequence>
<dbReference type="CDD" id="cd15797">
    <property type="entry name" value="PMEI"/>
    <property type="match status" value="1"/>
</dbReference>
<evidence type="ECO:0000256" key="1">
    <source>
        <dbReference type="ARBA" id="ARBA00022729"/>
    </source>
</evidence>
<evidence type="ECO:0000313" key="7">
    <source>
        <dbReference type="Proteomes" id="UP001187471"/>
    </source>
</evidence>
<dbReference type="Pfam" id="PF04043">
    <property type="entry name" value="PMEI"/>
    <property type="match status" value="1"/>
</dbReference>
<protein>
    <recommendedName>
        <fullName evidence="5">Pectinesterase inhibitor domain-containing protein</fullName>
    </recommendedName>
</protein>
<dbReference type="AlphaFoldDB" id="A0AA88USD8"/>
<dbReference type="SMART" id="SM00856">
    <property type="entry name" value="PMEI"/>
    <property type="match status" value="1"/>
</dbReference>
<evidence type="ECO:0000313" key="6">
    <source>
        <dbReference type="EMBL" id="KAK2992596.1"/>
    </source>
</evidence>
<dbReference type="InterPro" id="IPR006501">
    <property type="entry name" value="Pectinesterase_inhib_dom"/>
</dbReference>
<gene>
    <name evidence="6" type="ORF">RJ640_027909</name>
</gene>
<reference evidence="6" key="1">
    <citation type="submission" date="2022-12" db="EMBL/GenBank/DDBJ databases">
        <title>Draft genome assemblies for two species of Escallonia (Escalloniales).</title>
        <authorList>
            <person name="Chanderbali A."/>
            <person name="Dervinis C."/>
            <person name="Anghel I."/>
            <person name="Soltis D."/>
            <person name="Soltis P."/>
            <person name="Zapata F."/>
        </authorList>
    </citation>
    <scope>NUCLEOTIDE SEQUENCE</scope>
    <source>
        <strain evidence="6">UCBG92.1500</strain>
        <tissue evidence="6">Leaf</tissue>
    </source>
</reference>
<comment type="similarity">
    <text evidence="3">Belongs to the PMEI family.</text>
</comment>
<keyword evidence="1" id="KW-0732">Signal</keyword>
<dbReference type="GO" id="GO:0046910">
    <property type="term" value="F:pectinesterase inhibitor activity"/>
    <property type="evidence" value="ECO:0007669"/>
    <property type="project" value="InterPro"/>
</dbReference>
<evidence type="ECO:0000259" key="5">
    <source>
        <dbReference type="SMART" id="SM00856"/>
    </source>
</evidence>
<accession>A0AA88USD8</accession>
<dbReference type="InterPro" id="IPR035513">
    <property type="entry name" value="Invertase/methylesterase_inhib"/>
</dbReference>
<dbReference type="Proteomes" id="UP001187471">
    <property type="component" value="Unassembled WGS sequence"/>
</dbReference>
<evidence type="ECO:0000256" key="3">
    <source>
        <dbReference type="ARBA" id="ARBA00038471"/>
    </source>
</evidence>
<feature type="domain" description="Pectinesterase inhibitor" evidence="5">
    <location>
        <begin position="282"/>
        <end position="428"/>
    </location>
</feature>
<evidence type="ECO:0000256" key="2">
    <source>
        <dbReference type="ARBA" id="ARBA00023157"/>
    </source>
</evidence>
<name>A0AA88USD8_9ASTE</name>
<dbReference type="NCBIfam" id="TIGR01614">
    <property type="entry name" value="PME_inhib"/>
    <property type="match status" value="1"/>
</dbReference>
<feature type="region of interest" description="Disordered" evidence="4">
    <location>
        <begin position="207"/>
        <end position="233"/>
    </location>
</feature>
<dbReference type="SUPFAM" id="SSF101148">
    <property type="entry name" value="Plant invertase/pectin methylesterase inhibitor"/>
    <property type="match status" value="1"/>
</dbReference>
<evidence type="ECO:0000256" key="4">
    <source>
        <dbReference type="SAM" id="MobiDB-lite"/>
    </source>
</evidence>
<dbReference type="PANTHER" id="PTHR36710:SF18">
    <property type="entry name" value="PECTINESTERASE INHIBITOR 5-RELATED"/>
    <property type="match status" value="1"/>
</dbReference>
<keyword evidence="2" id="KW-1015">Disulfide bond</keyword>
<dbReference type="Gene3D" id="1.20.140.40">
    <property type="entry name" value="Invertase/pectin methylesterase inhibitor family protein"/>
    <property type="match status" value="1"/>
</dbReference>
<dbReference type="InterPro" id="IPR034086">
    <property type="entry name" value="PMEI_plant"/>
</dbReference>
<comment type="caution">
    <text evidence="6">The sequence shown here is derived from an EMBL/GenBank/DDBJ whole genome shotgun (WGS) entry which is preliminary data.</text>
</comment>
<proteinExistence type="inferred from homology"/>
<feature type="compositionally biased region" description="Gly residues" evidence="4">
    <location>
        <begin position="207"/>
        <end position="219"/>
    </location>
</feature>